<comment type="caution">
    <text evidence="1">The sequence shown here is derived from an EMBL/GenBank/DDBJ whole genome shotgun (WGS) entry which is preliminary data.</text>
</comment>
<keyword evidence="2" id="KW-1185">Reference proteome</keyword>
<dbReference type="InterPro" id="IPR009959">
    <property type="entry name" value="Cyclase_SnoaL-like"/>
</dbReference>
<protein>
    <recommendedName>
        <fullName evidence="3">LEA domain protein</fullName>
    </recommendedName>
</protein>
<evidence type="ECO:0008006" key="3">
    <source>
        <dbReference type="Google" id="ProtNLM"/>
    </source>
</evidence>
<accession>A0A9W9UKA2</accession>
<dbReference type="Gene3D" id="3.10.450.50">
    <property type="match status" value="1"/>
</dbReference>
<dbReference type="PANTHER" id="PTHR38436">
    <property type="entry name" value="POLYKETIDE CYCLASE SNOAL-LIKE DOMAIN"/>
    <property type="match status" value="1"/>
</dbReference>
<reference evidence="1" key="2">
    <citation type="journal article" date="2023" name="IMA Fungus">
        <title>Comparative genomic study of the Penicillium genus elucidates a diverse pangenome and 15 lateral gene transfer events.</title>
        <authorList>
            <person name="Petersen C."/>
            <person name="Sorensen T."/>
            <person name="Nielsen M.R."/>
            <person name="Sondergaard T.E."/>
            <person name="Sorensen J.L."/>
            <person name="Fitzpatrick D.A."/>
            <person name="Frisvad J.C."/>
            <person name="Nielsen K.L."/>
        </authorList>
    </citation>
    <scope>NUCLEOTIDE SEQUENCE</scope>
    <source>
        <strain evidence="1">IBT 35675</strain>
    </source>
</reference>
<proteinExistence type="predicted"/>
<dbReference type="EMBL" id="JAPZBR010000008">
    <property type="protein sequence ID" value="KAJ5341706.1"/>
    <property type="molecule type" value="Genomic_DNA"/>
</dbReference>
<name>A0A9W9UKA2_PENBR</name>
<dbReference type="InterPro" id="IPR032710">
    <property type="entry name" value="NTF2-like_dom_sf"/>
</dbReference>
<dbReference type="PANTHER" id="PTHR38436:SF3">
    <property type="entry name" value="CARBOXYMETHYLENEBUTENOLIDASE-RELATED"/>
    <property type="match status" value="1"/>
</dbReference>
<evidence type="ECO:0000313" key="1">
    <source>
        <dbReference type="EMBL" id="KAJ5341706.1"/>
    </source>
</evidence>
<dbReference type="SUPFAM" id="SSF54427">
    <property type="entry name" value="NTF2-like"/>
    <property type="match status" value="1"/>
</dbReference>
<dbReference type="GO" id="GO:0030638">
    <property type="term" value="P:polyketide metabolic process"/>
    <property type="evidence" value="ECO:0007669"/>
    <property type="project" value="InterPro"/>
</dbReference>
<organism evidence="1 2">
    <name type="scientific">Penicillium brevicompactum</name>
    <dbReference type="NCBI Taxonomy" id="5074"/>
    <lineage>
        <taxon>Eukaryota</taxon>
        <taxon>Fungi</taxon>
        <taxon>Dikarya</taxon>
        <taxon>Ascomycota</taxon>
        <taxon>Pezizomycotina</taxon>
        <taxon>Eurotiomycetes</taxon>
        <taxon>Eurotiomycetidae</taxon>
        <taxon>Eurotiales</taxon>
        <taxon>Aspergillaceae</taxon>
        <taxon>Penicillium</taxon>
    </lineage>
</organism>
<dbReference type="AlphaFoldDB" id="A0A9W9UKA2"/>
<dbReference type="Proteomes" id="UP001148299">
    <property type="component" value="Unassembled WGS sequence"/>
</dbReference>
<sequence>MSEIEEASVPLPTAQVESVGAGISLLRPLSRRGYGPGLLLILPDAQSLVPLKDLQEKGTPPPLYKWAEEGYTVAEVLTSALKDASTPSETVKLAFTSLQSQETCKPEGGIGLICYDPVAWKLIAGLDSLDSLKACILYSNVAGTPIPFSRPMLYHIPGKTTAPTKNTLELTAYHYDSAFSHSFAIPGRDEFDYRLESISHTRNLAFLKTHMQGPYFDLEAIWDEHTYYEFENRSVAQTMGTMVQEPYVNHIPTMTGGIGRQRLTNFYRHHFIFNNPDDIYNRLVSRTIGVDRICDEFIMEITHNKKIDWLLPGIPPTGRQLQIPFTAIVNIRGDRLYHEHIMWDQGGALAQCGLLPEYLPFPYALSDGSLPGKRKQFEYRLPVAGAETATKMLDKHGVPSNSMIKYEVREVDLPAP</sequence>
<evidence type="ECO:0000313" key="2">
    <source>
        <dbReference type="Proteomes" id="UP001148299"/>
    </source>
</evidence>
<gene>
    <name evidence="1" type="ORF">N7541_010830</name>
</gene>
<reference evidence="1" key="1">
    <citation type="submission" date="2022-12" db="EMBL/GenBank/DDBJ databases">
        <authorList>
            <person name="Petersen C."/>
        </authorList>
    </citation>
    <scope>NUCLEOTIDE SEQUENCE</scope>
    <source>
        <strain evidence="1">IBT 35675</strain>
    </source>
</reference>